<dbReference type="Gene3D" id="3.30.70.270">
    <property type="match status" value="1"/>
</dbReference>
<organism evidence="4 5">
    <name type="scientific">Marinobacter santoriniensis NKSG1</name>
    <dbReference type="NCBI Taxonomy" id="1288826"/>
    <lineage>
        <taxon>Bacteria</taxon>
        <taxon>Pseudomonadati</taxon>
        <taxon>Pseudomonadota</taxon>
        <taxon>Gammaproteobacteria</taxon>
        <taxon>Pseudomonadales</taxon>
        <taxon>Marinobacteraceae</taxon>
        <taxon>Marinobacter</taxon>
    </lineage>
</organism>
<feature type="domain" description="EAL" evidence="2">
    <location>
        <begin position="978"/>
        <end position="1233"/>
    </location>
</feature>
<comment type="caution">
    <text evidence="4">The sequence shown here is derived from an EMBL/GenBank/DDBJ whole genome shotgun (WGS) entry which is preliminary data.</text>
</comment>
<evidence type="ECO:0000259" key="3">
    <source>
        <dbReference type="PROSITE" id="PS50887"/>
    </source>
</evidence>
<dbReference type="InterPro" id="IPR043128">
    <property type="entry name" value="Rev_trsase/Diguanyl_cyclase"/>
</dbReference>
<dbReference type="SUPFAM" id="SSF141868">
    <property type="entry name" value="EAL domain-like"/>
    <property type="match status" value="1"/>
</dbReference>
<keyword evidence="5" id="KW-1185">Reference proteome</keyword>
<dbReference type="InterPro" id="IPR035919">
    <property type="entry name" value="EAL_sf"/>
</dbReference>
<dbReference type="EMBL" id="APAT01000005">
    <property type="protein sequence ID" value="EMP57288.1"/>
    <property type="molecule type" value="Genomic_DNA"/>
</dbReference>
<dbReference type="GO" id="GO:0071111">
    <property type="term" value="F:cyclic-guanylate-specific phosphodiesterase activity"/>
    <property type="evidence" value="ECO:0007669"/>
    <property type="project" value="InterPro"/>
</dbReference>
<dbReference type="STRING" id="1288826.MSNKSG1_01658"/>
<dbReference type="PROSITE" id="PS50883">
    <property type="entry name" value="EAL"/>
    <property type="match status" value="1"/>
</dbReference>
<dbReference type="eggNOG" id="COG2200">
    <property type="taxonomic scope" value="Bacteria"/>
</dbReference>
<dbReference type="SMART" id="SM00267">
    <property type="entry name" value="GGDEF"/>
    <property type="match status" value="1"/>
</dbReference>
<dbReference type="InterPro" id="IPR029787">
    <property type="entry name" value="Nucleotide_cyclase"/>
</dbReference>
<dbReference type="OrthoDB" id="9787514at2"/>
<gene>
    <name evidence="4" type="ORF">MSNKSG1_01658</name>
</gene>
<accession>M7D990</accession>
<dbReference type="CDD" id="cd01949">
    <property type="entry name" value="GGDEF"/>
    <property type="match status" value="1"/>
</dbReference>
<evidence type="ECO:0000256" key="1">
    <source>
        <dbReference type="SAM" id="MobiDB-lite"/>
    </source>
</evidence>
<dbReference type="eggNOG" id="COG2199">
    <property type="taxonomic scope" value="Bacteria"/>
</dbReference>
<dbReference type="Pfam" id="PF07793">
    <property type="entry name" value="DUF1631"/>
    <property type="match status" value="1"/>
</dbReference>
<dbReference type="InterPro" id="IPR012434">
    <property type="entry name" value="DUF1631"/>
</dbReference>
<dbReference type="SMART" id="SM00052">
    <property type="entry name" value="EAL"/>
    <property type="match status" value="1"/>
</dbReference>
<dbReference type="CDD" id="cd01948">
    <property type="entry name" value="EAL"/>
    <property type="match status" value="1"/>
</dbReference>
<dbReference type="Pfam" id="PF00563">
    <property type="entry name" value="EAL"/>
    <property type="match status" value="1"/>
</dbReference>
<dbReference type="SUPFAM" id="SSF55073">
    <property type="entry name" value="Nucleotide cyclase"/>
    <property type="match status" value="1"/>
</dbReference>
<dbReference type="NCBIfam" id="TIGR00254">
    <property type="entry name" value="GGDEF"/>
    <property type="match status" value="1"/>
</dbReference>
<dbReference type="PANTHER" id="PTHR33121">
    <property type="entry name" value="CYCLIC DI-GMP PHOSPHODIESTERASE PDEF"/>
    <property type="match status" value="1"/>
</dbReference>
<dbReference type="InterPro" id="IPR001633">
    <property type="entry name" value="EAL_dom"/>
</dbReference>
<dbReference type="Proteomes" id="UP000011960">
    <property type="component" value="Unassembled WGS sequence"/>
</dbReference>
<reference evidence="4 5" key="1">
    <citation type="journal article" date="2013" name="Genome Announc.">
        <title>Genome Sequence of Hydrothermal Arsenic-Respiring Bacterium Marinobacter santoriniensis NKSG1T.</title>
        <authorList>
            <person name="Handley K.M."/>
            <person name="Upton M."/>
            <person name="Beatson S.A."/>
            <person name="Hery M."/>
            <person name="Lloyd J.R."/>
        </authorList>
    </citation>
    <scope>NUCLEOTIDE SEQUENCE [LARGE SCALE GENOMIC DNA]</scope>
    <source>
        <strain evidence="4 5">NKSG1</strain>
    </source>
</reference>
<dbReference type="RefSeq" id="WP_008937497.1">
    <property type="nucleotide sequence ID" value="NZ_APAT01000005.1"/>
</dbReference>
<feature type="domain" description="GGDEF" evidence="3">
    <location>
        <begin position="832"/>
        <end position="968"/>
    </location>
</feature>
<dbReference type="PATRIC" id="fig|1288826.3.peg.315"/>
<evidence type="ECO:0000313" key="5">
    <source>
        <dbReference type="Proteomes" id="UP000011960"/>
    </source>
</evidence>
<protein>
    <submittedName>
        <fullName evidence="4">Signal transduction protein</fullName>
    </submittedName>
</protein>
<dbReference type="Gene3D" id="3.20.20.450">
    <property type="entry name" value="EAL domain"/>
    <property type="match status" value="1"/>
</dbReference>
<dbReference type="AlphaFoldDB" id="M7D990"/>
<dbReference type="PANTHER" id="PTHR33121:SF23">
    <property type="entry name" value="CYCLIC DI-GMP PHOSPHODIESTERASE PDEB"/>
    <property type="match status" value="1"/>
</dbReference>
<dbReference type="InterPro" id="IPR000160">
    <property type="entry name" value="GGDEF_dom"/>
</dbReference>
<dbReference type="Pfam" id="PF00990">
    <property type="entry name" value="GGDEF"/>
    <property type="match status" value="1"/>
</dbReference>
<sequence>MQHDTRHQDALLVTPGLIPTGCTLHSLTLASSTLECVVENLRSPAVADHLSTHRETNAHLYLFPEDAVEGRAVRLRGRIEALSGPSFRFQHESDTDIAEQTVTTGTGVPRLNDASTIKATRSLYRKHCDRLLGRLIPEFVETALAAIETEQEAAAELREITRLKDMRFILQSRQPRIAEDFVGRFRANTLVLETSTPDGEESQQLELIQQHVFEDWLDLQMVARRFDQAYHNELFALHQLLGQVFGVDLDDRTNPLSPLALCQCLQYTIDRLRLGGDGRRLLYAAFEDALADLWPAAITSLIGDLNRAGFRFLSLDQMPPNWSLRESRNEQKAPPPSQAPEKAPSSPEQHARPANGIGSGSNVLELLEMTHDPERPRGSASVNPLAFQKTIRARRQQLTQRLMEPDNGLSKVLEELVSDDPDLKGHLDHATRSKARIVDTLFDPIRDHNELAPSVREQLTRLQVPIFESLLSSTDLLDDEQHPAREMLNALSELCLTDRGTAKRLESTLVSILEDLTDVSDPESPTFQKAESRLKGLVHQQNQSFLRNSERLAQTLDGKERLRKTRQDVQRRLNETLGGGQVPEVLLNLLGSGWEQVMVLSALRDGRDSQHFQALRETVEQLQDWLAPTETQSGDHTVAQDLESGVMLRYIERELATGGMTTGTQSILADLEKQLSGTEPVTLVRLDHYGGSDTVPLDIMPQTAQDTRWAQRARGLKVGDWVELTSDGGEPRRMRLIWSNEDALRFVFLSPKGMTETGYDLPEFAAKLAAGEAWLIDEQPPSYVEQRLFHIVEDVYKKLNAQVIHDALTGCLHRHDFEKRLQLLLNARNNDAPHTLMIVDIDEFSVINASYGASAGDNTLRRTGKYLIGRSRDTFGDTAVGRIGGNEFALLLEELSLDGSLDLAESIRRDFEQFDFDHNGNRFSATVSIALLPIGDNSVDAGDLLNQGSLAVKSAKHPGGNRIEVARHTTSAAADKTMTRWVSEIDRSLQEGNLYLRAQPIVPVSTDPAAGRKYELLLGLKDSNGVEISPQGYIEAAEQFHRSTKVDLWVVNEVLAWMRQNPETLQGIDTLNVNLSGKSLSNDTFMLGLESSLKANADLAGKLCFEVTETAAVANLHFAADFMRELKRLNCRFALDDFGTGLSSYAYLHKLPVDYIKIDGTFIRDIASNLTNYALVRSINELGHFLDVETIAEYVEDMEIMDTLREIQVDYAQGFGIAKPRPLSNLTPKPGQH</sequence>
<evidence type="ECO:0000313" key="4">
    <source>
        <dbReference type="EMBL" id="EMP57288.1"/>
    </source>
</evidence>
<proteinExistence type="predicted"/>
<name>M7D990_9GAMM</name>
<feature type="region of interest" description="Disordered" evidence="1">
    <location>
        <begin position="324"/>
        <end position="360"/>
    </location>
</feature>
<dbReference type="InterPro" id="IPR050706">
    <property type="entry name" value="Cyclic-di-GMP_PDE-like"/>
</dbReference>
<dbReference type="PROSITE" id="PS50887">
    <property type="entry name" value="GGDEF"/>
    <property type="match status" value="1"/>
</dbReference>
<evidence type="ECO:0000259" key="2">
    <source>
        <dbReference type="PROSITE" id="PS50883"/>
    </source>
</evidence>